<dbReference type="EMBL" id="CP003479">
    <property type="protein sequence ID" value="AFI04201.1"/>
    <property type="molecule type" value="Genomic_DNA"/>
</dbReference>
<dbReference type="KEGG" id="hce:HCW_04670"/>
<dbReference type="AlphaFoldDB" id="I0EMN2"/>
<reference evidence="2" key="1">
    <citation type="submission" date="2012-04" db="EMBL/GenBank/DDBJ databases">
        <title>Complete genome sequence of Helicobacter cetorum strain MIT 00-7128.</title>
        <authorList>
            <person name="Kersulyte D."/>
            <person name="Berg D.E."/>
        </authorList>
    </citation>
    <scope>NUCLEOTIDE SEQUENCE [LARGE SCALE GENOMIC DNA]</scope>
    <source>
        <strain evidence="2">MIT 00-7128</strain>
    </source>
</reference>
<accession>I0EMN2</accession>
<organism evidence="1 2">
    <name type="scientific">Helicobacter cetorum (strain ATCC BAA-429 / MIT 00-7128)</name>
    <dbReference type="NCBI Taxonomy" id="182217"/>
    <lineage>
        <taxon>Bacteria</taxon>
        <taxon>Pseudomonadati</taxon>
        <taxon>Campylobacterota</taxon>
        <taxon>Epsilonproteobacteria</taxon>
        <taxon>Campylobacterales</taxon>
        <taxon>Helicobacteraceae</taxon>
        <taxon>Helicobacter</taxon>
    </lineage>
</organism>
<dbReference type="HOGENOM" id="CLU_1459425_0_0_7"/>
<dbReference type="PATRIC" id="fig|182217.3.peg.995"/>
<protein>
    <submittedName>
        <fullName evidence="1">Uncharacterized protein</fullName>
    </submittedName>
</protein>
<evidence type="ECO:0000313" key="2">
    <source>
        <dbReference type="Proteomes" id="UP000005010"/>
    </source>
</evidence>
<proteinExistence type="predicted"/>
<dbReference type="eggNOG" id="COG0526">
    <property type="taxonomic scope" value="Bacteria"/>
</dbReference>
<dbReference type="RefSeq" id="WP_014661071.1">
    <property type="nucleotide sequence ID" value="NC_017737.1"/>
</dbReference>
<sequence>MRIITPLSVIFILAIMLIFNACETSISKPKKTIETQKEVYTYRYAKDPTQNISLIGNLHSLELNILNESKTPTLFVLSDLEDPLFKDYIPALNSLKSTFKERLNIVVLLKNPYLTNELEAFLKRFKISFMLLNPTSPSYYKTFLKQNKSLEKTPSMLLYNSKHKLINIYQGVVPAEMLSFDISNLLKG</sequence>
<evidence type="ECO:0000313" key="1">
    <source>
        <dbReference type="EMBL" id="AFI04201.1"/>
    </source>
</evidence>
<dbReference type="Gene3D" id="3.40.30.10">
    <property type="entry name" value="Glutaredoxin"/>
    <property type="match status" value="1"/>
</dbReference>
<dbReference type="Proteomes" id="UP000005010">
    <property type="component" value="Chromosome"/>
</dbReference>
<gene>
    <name evidence="1" type="ordered locus">HCW_04670</name>
</gene>
<dbReference type="SUPFAM" id="SSF52833">
    <property type="entry name" value="Thioredoxin-like"/>
    <property type="match status" value="1"/>
</dbReference>
<dbReference type="InterPro" id="IPR036249">
    <property type="entry name" value="Thioredoxin-like_sf"/>
</dbReference>
<keyword evidence="2" id="KW-1185">Reference proteome</keyword>
<dbReference type="STRING" id="182217.HCW_04670"/>
<name>I0EMN2_HELC0</name>